<dbReference type="Proteomes" id="UP000676967">
    <property type="component" value="Chromosome"/>
</dbReference>
<dbReference type="EMBL" id="AP023356">
    <property type="protein sequence ID" value="BCJ41686.1"/>
    <property type="molecule type" value="Genomic_DNA"/>
</dbReference>
<evidence type="ECO:0000313" key="3">
    <source>
        <dbReference type="EMBL" id="BCJ41686.1"/>
    </source>
</evidence>
<keyword evidence="4" id="KW-1185">Reference proteome</keyword>
<evidence type="ECO:0000313" key="4">
    <source>
        <dbReference type="Proteomes" id="UP000676967"/>
    </source>
</evidence>
<keyword evidence="2" id="KW-1133">Transmembrane helix</keyword>
<feature type="region of interest" description="Disordered" evidence="1">
    <location>
        <begin position="60"/>
        <end position="109"/>
    </location>
</feature>
<organism evidence="3 4">
    <name type="scientific">Actinoplanes ianthinogenes</name>
    <dbReference type="NCBI Taxonomy" id="122358"/>
    <lineage>
        <taxon>Bacteria</taxon>
        <taxon>Bacillati</taxon>
        <taxon>Actinomycetota</taxon>
        <taxon>Actinomycetes</taxon>
        <taxon>Micromonosporales</taxon>
        <taxon>Micromonosporaceae</taxon>
        <taxon>Actinoplanes</taxon>
    </lineage>
</organism>
<proteinExistence type="predicted"/>
<feature type="transmembrane region" description="Helical" evidence="2">
    <location>
        <begin position="6"/>
        <end position="28"/>
    </location>
</feature>
<protein>
    <recommendedName>
        <fullName evidence="5">Secreted protein</fullName>
    </recommendedName>
</protein>
<keyword evidence="2" id="KW-0812">Transmembrane</keyword>
<evidence type="ECO:0008006" key="5">
    <source>
        <dbReference type="Google" id="ProtNLM"/>
    </source>
</evidence>
<evidence type="ECO:0000256" key="2">
    <source>
        <dbReference type="SAM" id="Phobius"/>
    </source>
</evidence>
<evidence type="ECO:0000256" key="1">
    <source>
        <dbReference type="SAM" id="MobiDB-lite"/>
    </source>
</evidence>
<sequence>MSRQPLVTRAAIVAVVGLIVAVLGRYGVAIPDDIRDASVEVIAIVGPLVAAYWARRHVTPTADPRDADGRPLVPAPTTASQDATAGGDEGGETPESEAETPDLVAAPPA</sequence>
<keyword evidence="2" id="KW-0472">Membrane</keyword>
<gene>
    <name evidence="3" type="ORF">Aiant_23430</name>
</gene>
<reference evidence="3 4" key="1">
    <citation type="submission" date="2020-08" db="EMBL/GenBank/DDBJ databases">
        <title>Whole genome shotgun sequence of Actinoplanes ianthinogenes NBRC 13996.</title>
        <authorList>
            <person name="Komaki H."/>
            <person name="Tamura T."/>
        </authorList>
    </citation>
    <scope>NUCLEOTIDE SEQUENCE [LARGE SCALE GENOMIC DNA]</scope>
    <source>
        <strain evidence="3 4">NBRC 13996</strain>
    </source>
</reference>
<feature type="compositionally biased region" description="Acidic residues" evidence="1">
    <location>
        <begin position="89"/>
        <end position="100"/>
    </location>
</feature>
<name>A0ABM7LQX1_9ACTN</name>
<accession>A0ABM7LQX1</accession>